<feature type="compositionally biased region" description="Low complexity" evidence="7">
    <location>
        <begin position="457"/>
        <end position="476"/>
    </location>
</feature>
<organism evidence="9 10">
    <name type="scientific">Chlamydomonas reinhardtii</name>
    <name type="common">Chlamydomonas smithii</name>
    <dbReference type="NCBI Taxonomy" id="3055"/>
    <lineage>
        <taxon>Eukaryota</taxon>
        <taxon>Viridiplantae</taxon>
        <taxon>Chlorophyta</taxon>
        <taxon>core chlorophytes</taxon>
        <taxon>Chlorophyceae</taxon>
        <taxon>CS clade</taxon>
        <taxon>Chlamydomonadales</taxon>
        <taxon>Chlamydomonadaceae</taxon>
        <taxon>Chlamydomonas</taxon>
    </lineage>
</organism>
<feature type="region of interest" description="Disordered" evidence="7">
    <location>
        <begin position="54"/>
        <end position="184"/>
    </location>
</feature>
<dbReference type="GO" id="GO:0003697">
    <property type="term" value="F:single-stranded DNA binding"/>
    <property type="evidence" value="ECO:0000318"/>
    <property type="project" value="GO_Central"/>
</dbReference>
<keyword evidence="3" id="KW-0862">Zinc</keyword>
<evidence type="ECO:0000256" key="4">
    <source>
        <dbReference type="ARBA" id="ARBA00023125"/>
    </source>
</evidence>
<feature type="compositionally biased region" description="Acidic residues" evidence="7">
    <location>
        <begin position="125"/>
        <end position="135"/>
    </location>
</feature>
<dbReference type="GO" id="GO:0046872">
    <property type="term" value="F:metal ion binding"/>
    <property type="evidence" value="ECO:0007669"/>
    <property type="project" value="UniProtKB-KW"/>
</dbReference>
<dbReference type="Pfam" id="PF13671">
    <property type="entry name" value="AAA_33"/>
    <property type="match status" value="1"/>
</dbReference>
<dbReference type="InterPro" id="IPR027417">
    <property type="entry name" value="P-loop_NTPase"/>
</dbReference>
<evidence type="ECO:0000256" key="5">
    <source>
        <dbReference type="ARBA" id="ARBA00023242"/>
    </source>
</evidence>
<dbReference type="GO" id="GO:0000012">
    <property type="term" value="P:single strand break repair"/>
    <property type="evidence" value="ECO:0000318"/>
    <property type="project" value="GO_Central"/>
</dbReference>
<keyword evidence="10" id="KW-1185">Reference proteome</keyword>
<reference evidence="9 10" key="1">
    <citation type="journal article" date="2007" name="Science">
        <title>The Chlamydomonas genome reveals the evolution of key animal and plant functions.</title>
        <authorList>
            <person name="Merchant S.S."/>
            <person name="Prochnik S.E."/>
            <person name="Vallon O."/>
            <person name="Harris E.H."/>
            <person name="Karpowicz S.J."/>
            <person name="Witman G.B."/>
            <person name="Terry A."/>
            <person name="Salamov A."/>
            <person name="Fritz-Laylin L.K."/>
            <person name="Marechal-Drouard L."/>
            <person name="Marshall W.F."/>
            <person name="Qu L.H."/>
            <person name="Nelson D.R."/>
            <person name="Sanderfoot A.A."/>
            <person name="Spalding M.H."/>
            <person name="Kapitonov V.V."/>
            <person name="Ren Q."/>
            <person name="Ferris P."/>
            <person name="Lindquist E."/>
            <person name="Shapiro H."/>
            <person name="Lucas S.M."/>
            <person name="Grimwood J."/>
            <person name="Schmutz J."/>
            <person name="Cardol P."/>
            <person name="Cerutti H."/>
            <person name="Chanfreau G."/>
            <person name="Chen C.L."/>
            <person name="Cognat V."/>
            <person name="Croft M.T."/>
            <person name="Dent R."/>
            <person name="Dutcher S."/>
            <person name="Fernandez E."/>
            <person name="Fukuzawa H."/>
            <person name="Gonzalez-Ballester D."/>
            <person name="Gonzalez-Halphen D."/>
            <person name="Hallmann A."/>
            <person name="Hanikenne M."/>
            <person name="Hippler M."/>
            <person name="Inwood W."/>
            <person name="Jabbari K."/>
            <person name="Kalanon M."/>
            <person name="Kuras R."/>
            <person name="Lefebvre P.A."/>
            <person name="Lemaire S.D."/>
            <person name="Lobanov A.V."/>
            <person name="Lohr M."/>
            <person name="Manuell A."/>
            <person name="Meier I."/>
            <person name="Mets L."/>
            <person name="Mittag M."/>
            <person name="Mittelmeier T."/>
            <person name="Moroney J.V."/>
            <person name="Moseley J."/>
            <person name="Napoli C."/>
            <person name="Nedelcu A.M."/>
            <person name="Niyogi K."/>
            <person name="Novoselov S.V."/>
            <person name="Paulsen I.T."/>
            <person name="Pazour G."/>
            <person name="Purton S."/>
            <person name="Ral J.P."/>
            <person name="Riano-Pachon D.M."/>
            <person name="Riekhof W."/>
            <person name="Rymarquis L."/>
            <person name="Schroda M."/>
            <person name="Stern D."/>
            <person name="Umen J."/>
            <person name="Willows R."/>
            <person name="Wilson N."/>
            <person name="Zimmer S.L."/>
            <person name="Allmer J."/>
            <person name="Balk J."/>
            <person name="Bisova K."/>
            <person name="Chen C.J."/>
            <person name="Elias M."/>
            <person name="Gendler K."/>
            <person name="Hauser C."/>
            <person name="Lamb M.R."/>
            <person name="Ledford H."/>
            <person name="Long J.C."/>
            <person name="Minagawa J."/>
            <person name="Page M.D."/>
            <person name="Pan J."/>
            <person name="Pootakham W."/>
            <person name="Roje S."/>
            <person name="Rose A."/>
            <person name="Stahlberg E."/>
            <person name="Terauchi A.M."/>
            <person name="Yang P."/>
            <person name="Ball S."/>
            <person name="Bowler C."/>
            <person name="Dieckmann C.L."/>
            <person name="Gladyshev V.N."/>
            <person name="Green P."/>
            <person name="Jorgensen R."/>
            <person name="Mayfield S."/>
            <person name="Mueller-Roeber B."/>
            <person name="Rajamani S."/>
            <person name="Sayre R.T."/>
            <person name="Brokstein P."/>
            <person name="Dubchak I."/>
            <person name="Goodstein D."/>
            <person name="Hornick L."/>
            <person name="Huang Y.W."/>
            <person name="Jhaveri J."/>
            <person name="Luo Y."/>
            <person name="Martinez D."/>
            <person name="Ngau W.C."/>
            <person name="Otillar B."/>
            <person name="Poliakov A."/>
            <person name="Porter A."/>
            <person name="Szajkowski L."/>
            <person name="Werner G."/>
            <person name="Zhou K."/>
            <person name="Grigoriev I.V."/>
            <person name="Rokhsar D.S."/>
            <person name="Grossman A.R."/>
        </authorList>
    </citation>
    <scope>NUCLEOTIDE SEQUENCE [LARGE SCALE GENOMIC DNA]</scope>
    <source>
        <strain evidence="10">CC-503</strain>
    </source>
</reference>
<feature type="compositionally biased region" description="Gly residues" evidence="7">
    <location>
        <begin position="525"/>
        <end position="542"/>
    </location>
</feature>
<comment type="subcellular location">
    <subcellularLocation>
        <location evidence="1">Nucleus</location>
    </subcellularLocation>
</comment>
<dbReference type="GO" id="GO:0003725">
    <property type="term" value="F:double-stranded RNA binding"/>
    <property type="evidence" value="ECO:0000318"/>
    <property type="project" value="GO_Central"/>
</dbReference>
<dbReference type="AlphaFoldDB" id="A0A2K3DQR5"/>
<keyword evidence="2" id="KW-0479">Metal-binding</keyword>
<dbReference type="PANTHER" id="PTHR12486:SF4">
    <property type="entry name" value="APRATAXIN"/>
    <property type="match status" value="1"/>
</dbReference>
<dbReference type="GO" id="GO:0030983">
    <property type="term" value="F:mismatched DNA binding"/>
    <property type="evidence" value="ECO:0000318"/>
    <property type="project" value="GO_Central"/>
</dbReference>
<dbReference type="STRING" id="3055.A0A2K3DQR5"/>
<dbReference type="InterPro" id="IPR011146">
    <property type="entry name" value="HIT-like"/>
</dbReference>
<dbReference type="RefSeq" id="XP_042924248.1">
    <property type="nucleotide sequence ID" value="XM_043063542.1"/>
</dbReference>
<dbReference type="FunFam" id="3.40.50.300:FF:002337">
    <property type="entry name" value="Transcription factor bHLH140"/>
    <property type="match status" value="1"/>
</dbReference>
<dbReference type="GO" id="GO:1990165">
    <property type="term" value="F:single-strand break-containing DNA binding"/>
    <property type="evidence" value="ECO:0000318"/>
    <property type="project" value="GO_Central"/>
</dbReference>
<dbReference type="ExpressionAtlas" id="A0A2K3DQR5">
    <property type="expression patterns" value="baseline"/>
</dbReference>
<dbReference type="Pfam" id="PF11969">
    <property type="entry name" value="DcpS_C"/>
    <property type="match status" value="1"/>
</dbReference>
<evidence type="ECO:0000256" key="3">
    <source>
        <dbReference type="ARBA" id="ARBA00022833"/>
    </source>
</evidence>
<dbReference type="Gene3D" id="3.40.50.300">
    <property type="entry name" value="P-loop containing nucleotide triphosphate hydrolases"/>
    <property type="match status" value="1"/>
</dbReference>
<keyword evidence="5" id="KW-0539">Nucleus</keyword>
<dbReference type="GO" id="GO:0047627">
    <property type="term" value="F:adenylylsulfatase activity"/>
    <property type="evidence" value="ECO:0007669"/>
    <property type="project" value="UniProtKB-ARBA"/>
</dbReference>
<dbReference type="GO" id="GO:0033699">
    <property type="term" value="F:DNA 5'-adenosine monophosphate hydrolase activity"/>
    <property type="evidence" value="ECO:0000318"/>
    <property type="project" value="GO_Central"/>
</dbReference>
<dbReference type="FunFam" id="3.30.428.10:FF:000004">
    <property type="entry name" value="aprataxin isoform X2"/>
    <property type="match status" value="1"/>
</dbReference>
<dbReference type="SUPFAM" id="SSF54197">
    <property type="entry name" value="HIT-like"/>
    <property type="match status" value="1"/>
</dbReference>
<evidence type="ECO:0000256" key="1">
    <source>
        <dbReference type="ARBA" id="ARBA00004123"/>
    </source>
</evidence>
<evidence type="ECO:0000256" key="7">
    <source>
        <dbReference type="SAM" id="MobiDB-lite"/>
    </source>
</evidence>
<feature type="compositionally biased region" description="Polar residues" evidence="7">
    <location>
        <begin position="89"/>
        <end position="120"/>
    </location>
</feature>
<evidence type="ECO:0000259" key="8">
    <source>
        <dbReference type="PROSITE" id="PS51084"/>
    </source>
</evidence>
<dbReference type="InParanoid" id="A0A2K3DQR5"/>
<dbReference type="InterPro" id="IPR036265">
    <property type="entry name" value="HIT-like_sf"/>
</dbReference>
<proteinExistence type="predicted"/>
<dbReference type="Proteomes" id="UP000006906">
    <property type="component" value="Chromosome 6"/>
</dbReference>
<evidence type="ECO:0000256" key="2">
    <source>
        <dbReference type="ARBA" id="ARBA00022723"/>
    </source>
</evidence>
<sequence length="818" mass="81986">MALRVGNKSSPSCAALTVLQQGESAVLHNGDAFSLICTRPDLAIQVHILPAAQGPPADAATREGTAAGYMPAGREGGAAVAAPPGSAPSTSHNSSPERVVAPTTQPSQQSSRHTEASGSYVTGDGDLDGLSDEGADSGRSGGAGPGPGSLASPVSTGKGQRGKRRGPGAGGKDTARGVGNNKPPVQGLPPVLLLFAGLPGSGKSTFSRSLQDASTVSWVHVNQDAINKGKPGKREQCVAALRAALAEGSCCIIDRCHLDASQRATFLELAAECHVAAHCVALAIPAQACAGRVAARTDHPGGVQGDNNRAVVFRMAKQQDSKGWPPTAAEGFTSVMDCFTDSDANAAVRAWAAYGAAAAAGGSGAAAALTTATAVGGSSEGAKPVGAAQGTAEAQAAPTLAMWQAYVAKRKPLAAATAITAFFKPAAAKAAAGATGTGAVPGVKAMAAGKAPAASAATEAGPQQAPAAGGSQVGAARSAPMAGAKAEPGSAVTGARQRGAESPPAAEQRPAKRPATAQPSVGVAPHGGGTGAPAGKGAGSPGSGHAAKPNAVPGSQQSQGNSGGGSASGTGAASPSPGGGANAFAVLMKGSRQAAAAAAGAKPSPTGVARATLGGADVDKRFKLDSPWAQALRKAAQDPEGSQQQVLHKDEEVVMIMDAFPKARSHALVIARDPALRSIADLRAEHLPLLEHMRQVALDWIAKRKEQVPGTAAFKLGFHAVPSMCQLHLHVISQDFDSPALKNKKHWNTFTTEFFRPLDLVLRELEGHGKLTLISEAEEKRFEGQELRCHACGLAQKSIPALKSHIVACDAVKCLPGL</sequence>
<feature type="region of interest" description="Disordered" evidence="7">
    <location>
        <begin position="457"/>
        <end position="577"/>
    </location>
</feature>
<dbReference type="PROSITE" id="PS51084">
    <property type="entry name" value="HIT_2"/>
    <property type="match status" value="1"/>
</dbReference>
<dbReference type="OrthoDB" id="3512845at2759"/>
<dbReference type="EMBL" id="CM008967">
    <property type="protein sequence ID" value="PNW82874.1"/>
    <property type="molecule type" value="Genomic_DNA"/>
</dbReference>
<dbReference type="SUPFAM" id="SSF52540">
    <property type="entry name" value="P-loop containing nucleoside triphosphate hydrolases"/>
    <property type="match status" value="1"/>
</dbReference>
<dbReference type="GO" id="GO:0005634">
    <property type="term" value="C:nucleus"/>
    <property type="evidence" value="ECO:0000318"/>
    <property type="project" value="GO_Central"/>
</dbReference>
<dbReference type="Pfam" id="PF16278">
    <property type="entry name" value="zf-C2HE"/>
    <property type="match status" value="1"/>
</dbReference>
<dbReference type="KEGG" id="cre:CHLRE_06g297904v5"/>
<feature type="compositionally biased region" description="Low complexity" evidence="7">
    <location>
        <begin position="543"/>
        <end position="560"/>
    </location>
</feature>
<keyword evidence="4" id="KW-0238">DNA-binding</keyword>
<dbReference type="GeneID" id="5717027"/>
<feature type="compositionally biased region" description="Low complexity" evidence="7">
    <location>
        <begin position="71"/>
        <end position="88"/>
    </location>
</feature>
<comment type="caution">
    <text evidence="6">Lacks conserved residue(s) required for the propagation of feature annotation.</text>
</comment>
<accession>A0A2K3DQR5</accession>
<gene>
    <name evidence="9" type="ORF">CHLRE_06g297904v5</name>
</gene>
<evidence type="ECO:0000313" key="9">
    <source>
        <dbReference type="EMBL" id="PNW82874.1"/>
    </source>
</evidence>
<protein>
    <recommendedName>
        <fullName evidence="8">HIT domain-containing protein</fullName>
    </recommendedName>
</protein>
<feature type="domain" description="HIT" evidence="8">
    <location>
        <begin position="634"/>
        <end position="741"/>
    </location>
</feature>
<dbReference type="Gramene" id="PNW82874">
    <property type="protein sequence ID" value="PNW82874"/>
    <property type="gene ID" value="CHLRE_06g297904v5"/>
</dbReference>
<evidence type="ECO:0000313" key="10">
    <source>
        <dbReference type="Proteomes" id="UP000006906"/>
    </source>
</evidence>
<name>A0A2K3DQR5_CHLRE</name>
<feature type="compositionally biased region" description="Low complexity" evidence="7">
    <location>
        <begin position="148"/>
        <end position="158"/>
    </location>
</feature>
<dbReference type="InterPro" id="IPR032566">
    <property type="entry name" value="Znf-C2HE"/>
</dbReference>
<dbReference type="PANTHER" id="PTHR12486">
    <property type="entry name" value="APRATAXIN-RELATED"/>
    <property type="match status" value="1"/>
</dbReference>
<dbReference type="Gene3D" id="3.30.428.10">
    <property type="entry name" value="HIT-like"/>
    <property type="match status" value="1"/>
</dbReference>
<evidence type="ECO:0000256" key="6">
    <source>
        <dbReference type="PROSITE-ProRule" id="PRU00464"/>
    </source>
</evidence>